<protein>
    <submittedName>
        <fullName evidence="5">Glycoside hydrolase</fullName>
    </submittedName>
</protein>
<evidence type="ECO:0000256" key="2">
    <source>
        <dbReference type="ARBA" id="ARBA00022801"/>
    </source>
</evidence>
<feature type="signal peptide" evidence="4">
    <location>
        <begin position="1"/>
        <end position="23"/>
    </location>
</feature>
<accession>A0A6I6IW66</accession>
<keyword evidence="6" id="KW-1185">Reference proteome</keyword>
<dbReference type="EMBL" id="CP034348">
    <property type="protein sequence ID" value="QGX99727.1"/>
    <property type="molecule type" value="Genomic_DNA"/>
</dbReference>
<dbReference type="KEGG" id="rom:EI983_16215"/>
<dbReference type="InterPro" id="IPR018077">
    <property type="entry name" value="Glyco_hydro_fam25_subgr"/>
</dbReference>
<dbReference type="GO" id="GO:0016052">
    <property type="term" value="P:carbohydrate catabolic process"/>
    <property type="evidence" value="ECO:0007669"/>
    <property type="project" value="TreeGrafter"/>
</dbReference>
<evidence type="ECO:0000313" key="5">
    <source>
        <dbReference type="EMBL" id="QGX99727.1"/>
    </source>
</evidence>
<evidence type="ECO:0000256" key="4">
    <source>
        <dbReference type="SAM" id="SignalP"/>
    </source>
</evidence>
<dbReference type="AlphaFoldDB" id="A0A6I6IW66"/>
<dbReference type="GO" id="GO:0009253">
    <property type="term" value="P:peptidoglycan catabolic process"/>
    <property type="evidence" value="ECO:0007669"/>
    <property type="project" value="InterPro"/>
</dbReference>
<comment type="similarity">
    <text evidence="1">Belongs to the glycosyl hydrolase 25 family.</text>
</comment>
<dbReference type="Gene3D" id="3.20.20.80">
    <property type="entry name" value="Glycosidases"/>
    <property type="match status" value="1"/>
</dbReference>
<dbReference type="GO" id="GO:0003796">
    <property type="term" value="F:lysozyme activity"/>
    <property type="evidence" value="ECO:0007669"/>
    <property type="project" value="InterPro"/>
</dbReference>
<dbReference type="Proteomes" id="UP000428330">
    <property type="component" value="Chromosome"/>
</dbReference>
<dbReference type="CDD" id="cd06413">
    <property type="entry name" value="GH25_muramidase_1"/>
    <property type="match status" value="1"/>
</dbReference>
<dbReference type="InterPro" id="IPR002053">
    <property type="entry name" value="Glyco_hydro_25"/>
</dbReference>
<dbReference type="RefSeq" id="WP_157708409.1">
    <property type="nucleotide sequence ID" value="NZ_CP034348.1"/>
</dbReference>
<organism evidence="5 6">
    <name type="scientific">Roseovarius faecimaris</name>
    <dbReference type="NCBI Taxonomy" id="2494550"/>
    <lineage>
        <taxon>Bacteria</taxon>
        <taxon>Pseudomonadati</taxon>
        <taxon>Pseudomonadota</taxon>
        <taxon>Alphaproteobacteria</taxon>
        <taxon>Rhodobacterales</taxon>
        <taxon>Roseobacteraceae</taxon>
        <taxon>Roseovarius</taxon>
    </lineage>
</organism>
<dbReference type="PANTHER" id="PTHR34135">
    <property type="entry name" value="LYSOZYME"/>
    <property type="match status" value="1"/>
</dbReference>
<feature type="chain" id="PRO_5026286216" evidence="4">
    <location>
        <begin position="24"/>
        <end position="252"/>
    </location>
</feature>
<keyword evidence="4" id="KW-0732">Signal</keyword>
<dbReference type="SUPFAM" id="SSF51445">
    <property type="entry name" value="(Trans)glycosidases"/>
    <property type="match status" value="1"/>
</dbReference>
<gene>
    <name evidence="5" type="ORF">EI983_16215</name>
</gene>
<dbReference type="InterPro" id="IPR017853">
    <property type="entry name" value="GH"/>
</dbReference>
<evidence type="ECO:0000256" key="3">
    <source>
        <dbReference type="ARBA" id="ARBA00023295"/>
    </source>
</evidence>
<evidence type="ECO:0000256" key="1">
    <source>
        <dbReference type="ARBA" id="ARBA00010646"/>
    </source>
</evidence>
<reference evidence="6" key="1">
    <citation type="submission" date="2018-12" db="EMBL/GenBank/DDBJ databases">
        <title>Complete genome sequence of Roseovarius sp. MME-070.</title>
        <authorList>
            <person name="Nam Y.-D."/>
            <person name="Kang J."/>
            <person name="Chung W.-H."/>
            <person name="Park Y.S."/>
        </authorList>
    </citation>
    <scope>NUCLEOTIDE SEQUENCE [LARGE SCALE GENOMIC DNA]</scope>
    <source>
        <strain evidence="6">MME-070</strain>
    </source>
</reference>
<dbReference type="OrthoDB" id="9798192at2"/>
<dbReference type="PROSITE" id="PS51904">
    <property type="entry name" value="GLYCOSYL_HYDROL_F25_2"/>
    <property type="match status" value="1"/>
</dbReference>
<keyword evidence="2 5" id="KW-0378">Hydrolase</keyword>
<dbReference type="PANTHER" id="PTHR34135:SF2">
    <property type="entry name" value="LYSOZYME"/>
    <property type="match status" value="1"/>
</dbReference>
<dbReference type="GO" id="GO:0016998">
    <property type="term" value="P:cell wall macromolecule catabolic process"/>
    <property type="evidence" value="ECO:0007669"/>
    <property type="project" value="InterPro"/>
</dbReference>
<dbReference type="Pfam" id="PF01183">
    <property type="entry name" value="Glyco_hydro_25"/>
    <property type="match status" value="1"/>
</dbReference>
<keyword evidence="3" id="KW-0326">Glycosidase</keyword>
<proteinExistence type="inferred from homology"/>
<evidence type="ECO:0000313" key="6">
    <source>
        <dbReference type="Proteomes" id="UP000428330"/>
    </source>
</evidence>
<dbReference type="SMART" id="SM00641">
    <property type="entry name" value="Glyco_25"/>
    <property type="match status" value="1"/>
</dbReference>
<name>A0A6I6IW66_9RHOB</name>
<sequence length="252" mass="29286">MRFVQCFCLVFVALTFTLGMAEAKPRSFGDSDPVEFGRKGPERYPVHGVDAARFQQKVNWRQAKRAGVAFAFIKATEGGDLLDPMFGVNWNGARTAGIPTGAYHFYYFCTKPRVQARWFIRNVPRKRGALPPVLDVEWNPFSPTCTTRPPPKEVRRVMTIWLNVVERHYGQRPIIYTTPDFYKTNELYHFRGEEFWLRSTARPVDDVYPGQAWTFWQYTGTGLVPGFEGEVDINAFRGTKRQWRVWLKSRTR</sequence>